<comment type="caution">
    <text evidence="2">The sequence shown here is derived from an EMBL/GenBank/DDBJ whole genome shotgun (WGS) entry which is preliminary data.</text>
</comment>
<protein>
    <submittedName>
        <fullName evidence="2">Dynamin-related protein like</fullName>
    </submittedName>
</protein>
<dbReference type="InterPro" id="IPR044973">
    <property type="entry name" value="AAF-like"/>
</dbReference>
<name>A0A2R6RE02_ACTCC</name>
<reference evidence="3" key="2">
    <citation type="journal article" date="2018" name="BMC Genomics">
        <title>A manually annotated Actinidia chinensis var. chinensis (kiwifruit) genome highlights the challenges associated with draft genomes and gene prediction in plants.</title>
        <authorList>
            <person name="Pilkington S.M."/>
            <person name="Crowhurst R."/>
            <person name="Hilario E."/>
            <person name="Nardozza S."/>
            <person name="Fraser L."/>
            <person name="Peng Y."/>
            <person name="Gunaseelan K."/>
            <person name="Simpson R."/>
            <person name="Tahir J."/>
            <person name="Deroles S.C."/>
            <person name="Templeton K."/>
            <person name="Luo Z."/>
            <person name="Davy M."/>
            <person name="Cheng C."/>
            <person name="McNeilage M."/>
            <person name="Scaglione D."/>
            <person name="Liu Y."/>
            <person name="Zhang Q."/>
            <person name="Datson P."/>
            <person name="De Silva N."/>
            <person name="Gardiner S.E."/>
            <person name="Bassett H."/>
            <person name="Chagne D."/>
            <person name="McCallum J."/>
            <person name="Dzierzon H."/>
            <person name="Deng C."/>
            <person name="Wang Y.Y."/>
            <person name="Barron L."/>
            <person name="Manako K."/>
            <person name="Bowen J."/>
            <person name="Foster T.M."/>
            <person name="Erridge Z.A."/>
            <person name="Tiffin H."/>
            <person name="Waite C.N."/>
            <person name="Davies K.M."/>
            <person name="Grierson E.P."/>
            <person name="Laing W.A."/>
            <person name="Kirk R."/>
            <person name="Chen X."/>
            <person name="Wood M."/>
            <person name="Montefiori M."/>
            <person name="Brummell D.A."/>
            <person name="Schwinn K.E."/>
            <person name="Catanach A."/>
            <person name="Fullerton C."/>
            <person name="Li D."/>
            <person name="Meiyalaghan S."/>
            <person name="Nieuwenhuizen N."/>
            <person name="Read N."/>
            <person name="Prakash R."/>
            <person name="Hunter D."/>
            <person name="Zhang H."/>
            <person name="McKenzie M."/>
            <person name="Knabel M."/>
            <person name="Harris A."/>
            <person name="Allan A.C."/>
            <person name="Gleave A."/>
            <person name="Chen A."/>
            <person name="Janssen B.J."/>
            <person name="Plunkett B."/>
            <person name="Ampomah-Dwamena C."/>
            <person name="Voogd C."/>
            <person name="Leif D."/>
            <person name="Lafferty D."/>
            <person name="Souleyre E.J.F."/>
            <person name="Varkonyi-Gasic E."/>
            <person name="Gambi F."/>
            <person name="Hanley J."/>
            <person name="Yao J.L."/>
            <person name="Cheung J."/>
            <person name="David K.M."/>
            <person name="Warren B."/>
            <person name="Marsh K."/>
            <person name="Snowden K.C."/>
            <person name="Lin-Wang K."/>
            <person name="Brian L."/>
            <person name="Martinez-Sanchez M."/>
            <person name="Wang M."/>
            <person name="Ileperuma N."/>
            <person name="Macnee N."/>
            <person name="Campin R."/>
            <person name="McAtee P."/>
            <person name="Drummond R.S.M."/>
            <person name="Espley R.V."/>
            <person name="Ireland H.S."/>
            <person name="Wu R."/>
            <person name="Atkinson R.G."/>
            <person name="Karunairetnam S."/>
            <person name="Bulley S."/>
            <person name="Chunkath S."/>
            <person name="Hanley Z."/>
            <person name="Storey R."/>
            <person name="Thrimawithana A.H."/>
            <person name="Thomson S."/>
            <person name="David C."/>
            <person name="Testolin R."/>
            <person name="Huang H."/>
            <person name="Hellens R.P."/>
            <person name="Schaffer R.J."/>
        </authorList>
    </citation>
    <scope>NUCLEOTIDE SEQUENCE [LARGE SCALE GENOMIC DNA]</scope>
    <source>
        <strain evidence="3">cv. Red5</strain>
    </source>
</reference>
<dbReference type="OMA" id="ARQDFAI"/>
<keyword evidence="3" id="KW-1185">Reference proteome</keyword>
<dbReference type="Proteomes" id="UP000241394">
    <property type="component" value="Chromosome LG7"/>
</dbReference>
<gene>
    <name evidence="2" type="ORF">CEY00_Acc07932</name>
</gene>
<feature type="region of interest" description="Disordered" evidence="1">
    <location>
        <begin position="112"/>
        <end position="132"/>
    </location>
</feature>
<sequence>MALTASNISKGSGPIDGTTINNFRGTNYLFAKSPQHTRLRCISEGVELGQQSDRHPSTLKTRFSKTGLWHICSKPSSFVLSRGLSVICRSTSTKNTEARECVRHHSDCSDVSRAQGRHKDDEHPVIPKKTNHSSQRLSEACQFVHNDAKFVNERARNDIVLISRGIMSLDARARQDVAIIGSGFLKLDARARKDTKKIDRGVKDKAERLHHIACILKDKAQSKLKKVADKHWSDGALEADLRRADFFAKQRAMEDALMALEFVKNVHDMMVNKMYKLKIGSPSTDGMAGNIAIEKNGKTVDFFLGEVSKDRITAIQEAYWSMASALSEADGVDYTNPEELELLVATLIDLDAMDGKSSVSLLAECSSSPDVNTRKALANALAAAPSMWTLGNAGMGALQRLAEDSNPTIAAAASKTIYELKKQWEIEEGDSWRFMMNQETTVEVDIKEIDDDSSTA</sequence>
<organism evidence="2 3">
    <name type="scientific">Actinidia chinensis var. chinensis</name>
    <name type="common">Chinese soft-hair kiwi</name>
    <dbReference type="NCBI Taxonomy" id="1590841"/>
    <lineage>
        <taxon>Eukaryota</taxon>
        <taxon>Viridiplantae</taxon>
        <taxon>Streptophyta</taxon>
        <taxon>Embryophyta</taxon>
        <taxon>Tracheophyta</taxon>
        <taxon>Spermatophyta</taxon>
        <taxon>Magnoliopsida</taxon>
        <taxon>eudicotyledons</taxon>
        <taxon>Gunneridae</taxon>
        <taxon>Pentapetalae</taxon>
        <taxon>asterids</taxon>
        <taxon>Ericales</taxon>
        <taxon>Actinidiaceae</taxon>
        <taxon>Actinidia</taxon>
    </lineage>
</organism>
<proteinExistence type="predicted"/>
<dbReference type="EMBL" id="NKQK01000007">
    <property type="protein sequence ID" value="PSS26786.1"/>
    <property type="molecule type" value="Genomic_DNA"/>
</dbReference>
<evidence type="ECO:0000313" key="3">
    <source>
        <dbReference type="Proteomes" id="UP000241394"/>
    </source>
</evidence>
<evidence type="ECO:0000256" key="1">
    <source>
        <dbReference type="SAM" id="MobiDB-lite"/>
    </source>
</evidence>
<evidence type="ECO:0000313" key="2">
    <source>
        <dbReference type="EMBL" id="PSS26786.1"/>
    </source>
</evidence>
<dbReference type="PANTHER" id="PTHR36725:SF1">
    <property type="entry name" value="SENESCENCE-ASSOCIATED PROTEIN AAF, CHLOROLPLASTIC"/>
    <property type="match status" value="1"/>
</dbReference>
<reference evidence="2 3" key="1">
    <citation type="submission" date="2017-07" db="EMBL/GenBank/DDBJ databases">
        <title>An improved, manually edited Actinidia chinensis var. chinensis (kiwifruit) genome highlights the challenges associated with draft genomes and gene prediction in plants.</title>
        <authorList>
            <person name="Pilkington S."/>
            <person name="Crowhurst R."/>
            <person name="Hilario E."/>
            <person name="Nardozza S."/>
            <person name="Fraser L."/>
            <person name="Peng Y."/>
            <person name="Gunaseelan K."/>
            <person name="Simpson R."/>
            <person name="Tahir J."/>
            <person name="Deroles S."/>
            <person name="Templeton K."/>
            <person name="Luo Z."/>
            <person name="Davy M."/>
            <person name="Cheng C."/>
            <person name="Mcneilage M."/>
            <person name="Scaglione D."/>
            <person name="Liu Y."/>
            <person name="Zhang Q."/>
            <person name="Datson P."/>
            <person name="De Silva N."/>
            <person name="Gardiner S."/>
            <person name="Bassett H."/>
            <person name="Chagne D."/>
            <person name="Mccallum J."/>
            <person name="Dzierzon H."/>
            <person name="Deng C."/>
            <person name="Wang Y.-Y."/>
            <person name="Barron N."/>
            <person name="Manako K."/>
            <person name="Bowen J."/>
            <person name="Foster T."/>
            <person name="Erridge Z."/>
            <person name="Tiffin H."/>
            <person name="Waite C."/>
            <person name="Davies K."/>
            <person name="Grierson E."/>
            <person name="Laing W."/>
            <person name="Kirk R."/>
            <person name="Chen X."/>
            <person name="Wood M."/>
            <person name="Montefiori M."/>
            <person name="Brummell D."/>
            <person name="Schwinn K."/>
            <person name="Catanach A."/>
            <person name="Fullerton C."/>
            <person name="Li D."/>
            <person name="Meiyalaghan S."/>
            <person name="Nieuwenhuizen N."/>
            <person name="Read N."/>
            <person name="Prakash R."/>
            <person name="Hunter D."/>
            <person name="Zhang H."/>
            <person name="Mckenzie M."/>
            <person name="Knabel M."/>
            <person name="Harris A."/>
            <person name="Allan A."/>
            <person name="Chen A."/>
            <person name="Janssen B."/>
            <person name="Plunkett B."/>
            <person name="Dwamena C."/>
            <person name="Voogd C."/>
            <person name="Leif D."/>
            <person name="Lafferty D."/>
            <person name="Souleyre E."/>
            <person name="Varkonyi-Gasic E."/>
            <person name="Gambi F."/>
            <person name="Hanley J."/>
            <person name="Yao J.-L."/>
            <person name="Cheung J."/>
            <person name="David K."/>
            <person name="Warren B."/>
            <person name="Marsh K."/>
            <person name="Snowden K."/>
            <person name="Lin-Wang K."/>
            <person name="Brian L."/>
            <person name="Martinez-Sanchez M."/>
            <person name="Wang M."/>
            <person name="Ileperuma N."/>
            <person name="Macnee N."/>
            <person name="Campin R."/>
            <person name="Mcatee P."/>
            <person name="Drummond R."/>
            <person name="Espley R."/>
            <person name="Ireland H."/>
            <person name="Wu R."/>
            <person name="Atkinson R."/>
            <person name="Karunairetnam S."/>
            <person name="Bulley S."/>
            <person name="Chunkath S."/>
            <person name="Hanley Z."/>
            <person name="Storey R."/>
            <person name="Thrimawithana A."/>
            <person name="Thomson S."/>
            <person name="David C."/>
            <person name="Testolin R."/>
        </authorList>
    </citation>
    <scope>NUCLEOTIDE SEQUENCE [LARGE SCALE GENOMIC DNA]</scope>
    <source>
        <strain evidence="3">cv. Red5</strain>
        <tissue evidence="2">Young leaf</tissue>
    </source>
</reference>
<dbReference type="InParanoid" id="A0A2R6RE02"/>
<dbReference type="OrthoDB" id="2019593at2759"/>
<dbReference type="STRING" id="1590841.A0A2R6RE02"/>
<dbReference type="GO" id="GO:0010150">
    <property type="term" value="P:leaf senescence"/>
    <property type="evidence" value="ECO:0007669"/>
    <property type="project" value="InterPro"/>
</dbReference>
<dbReference type="AlphaFoldDB" id="A0A2R6RE02"/>
<dbReference type="GO" id="GO:0009507">
    <property type="term" value="C:chloroplast"/>
    <property type="evidence" value="ECO:0007669"/>
    <property type="project" value="TreeGrafter"/>
</dbReference>
<dbReference type="FunCoup" id="A0A2R6RE02">
    <property type="interactions" value="496"/>
</dbReference>
<accession>A0A2R6RE02</accession>
<dbReference type="Gramene" id="PSS26786">
    <property type="protein sequence ID" value="PSS26786"/>
    <property type="gene ID" value="CEY00_Acc07932"/>
</dbReference>
<dbReference type="PANTHER" id="PTHR36725">
    <property type="entry name" value="SENESCENCE-ASSOCIATED PROTEIN AAF, CHLOROLPLASTIC"/>
    <property type="match status" value="1"/>
</dbReference>
<dbReference type="GO" id="GO:0034599">
    <property type="term" value="P:cellular response to oxidative stress"/>
    <property type="evidence" value="ECO:0007669"/>
    <property type="project" value="TreeGrafter"/>
</dbReference>